<feature type="region of interest" description="Disordered" evidence="1">
    <location>
        <begin position="104"/>
        <end position="129"/>
    </location>
</feature>
<feature type="compositionally biased region" description="Low complexity" evidence="1">
    <location>
        <begin position="119"/>
        <end position="129"/>
    </location>
</feature>
<reference evidence="2 3" key="1">
    <citation type="journal article" date="2024" name="Int. J. Syst. Evol. Microbiol.">
        <title>Clostridium omnivorum sp. nov., isolated from anoxic soil under the treatment of reductive soil disinfestation.</title>
        <authorList>
            <person name="Ueki A."/>
            <person name="Tonouchi A."/>
            <person name="Kaku N."/>
            <person name="Honma S."/>
            <person name="Ueki K."/>
        </authorList>
    </citation>
    <scope>NUCLEOTIDE SEQUENCE [LARGE SCALE GENOMIC DNA]</scope>
    <source>
        <strain evidence="2 3">E14</strain>
    </source>
</reference>
<evidence type="ECO:0000313" key="2">
    <source>
        <dbReference type="EMBL" id="GLC31404.1"/>
    </source>
</evidence>
<organism evidence="2 3">
    <name type="scientific">Clostridium omnivorum</name>
    <dbReference type="NCBI Taxonomy" id="1604902"/>
    <lineage>
        <taxon>Bacteria</taxon>
        <taxon>Bacillati</taxon>
        <taxon>Bacillota</taxon>
        <taxon>Clostridia</taxon>
        <taxon>Eubacteriales</taxon>
        <taxon>Clostridiaceae</taxon>
        <taxon>Clostridium</taxon>
    </lineage>
</organism>
<evidence type="ECO:0008006" key="4">
    <source>
        <dbReference type="Google" id="ProtNLM"/>
    </source>
</evidence>
<comment type="caution">
    <text evidence="2">The sequence shown here is derived from an EMBL/GenBank/DDBJ whole genome shotgun (WGS) entry which is preliminary data.</text>
</comment>
<proteinExistence type="predicted"/>
<dbReference type="InterPro" id="IPR014717">
    <property type="entry name" value="Transl_elong_EF1B/ribsomal_bS6"/>
</dbReference>
<name>A0ABQ5N8J3_9CLOT</name>
<sequence length="404" mass="45634">MKISRSEKILLAIFGALLLVFAYHKFVYAKQYKSIETLRTEKKQSSDKLDNIKLTIASSAKKENDMKILNAKVHDSVDRLYPVIWQEKTLIELNDLLSKSKLEGSANTTNGDSDKKNSSSDTNSKVDNNSSAYSNLYSIVDQYNTQVLSAKKEEVQARNNNAYTSMKATINFKGSYDNVYSLIKNIENYSRKIYISSLSISGISNEVSGTMSLEFLSIPKFADMDTDYYKWDFNNPYGKQNPFAQGNQKTSNSSIEQASKIQENAKDFSMSVRSVNSDLPAVMLGKYNDIERKSYIYADNNKVENIEISFIEQNGKYYYKYKTNQSAYPKQYNETGVEFKPSNSNISIAIFSNKRTSDADQVGVNLRVINKTSRSIDVIVSNDDTSKPRVTLTGEGNSVNLKNQ</sequence>
<dbReference type="Gene3D" id="3.30.70.60">
    <property type="match status" value="1"/>
</dbReference>
<keyword evidence="3" id="KW-1185">Reference proteome</keyword>
<evidence type="ECO:0000256" key="1">
    <source>
        <dbReference type="SAM" id="MobiDB-lite"/>
    </source>
</evidence>
<dbReference type="Proteomes" id="UP001208567">
    <property type="component" value="Unassembled WGS sequence"/>
</dbReference>
<gene>
    <name evidence="2" type="ORF">bsdE14_28140</name>
</gene>
<dbReference type="EMBL" id="BRXR01000001">
    <property type="protein sequence ID" value="GLC31404.1"/>
    <property type="molecule type" value="Genomic_DNA"/>
</dbReference>
<dbReference type="RefSeq" id="WP_264850690.1">
    <property type="nucleotide sequence ID" value="NZ_BRXR01000001.1"/>
</dbReference>
<accession>A0ABQ5N8J3</accession>
<evidence type="ECO:0000313" key="3">
    <source>
        <dbReference type="Proteomes" id="UP001208567"/>
    </source>
</evidence>
<protein>
    <recommendedName>
        <fullName evidence="4">Pilus assembly protein PilO</fullName>
    </recommendedName>
</protein>